<dbReference type="AlphaFoldDB" id="A0A0E9XNS3"/>
<accession>A0A0E9XNS3</accession>
<dbReference type="EMBL" id="GBXM01004496">
    <property type="protein sequence ID" value="JAI04082.1"/>
    <property type="molecule type" value="Transcribed_RNA"/>
</dbReference>
<sequence length="34" mass="3288">MAQAGPSSGTAGTRTGVDTCNSQGCLCCGTYEGC</sequence>
<name>A0A0E9XNS3_ANGAN</name>
<reference evidence="1" key="1">
    <citation type="submission" date="2014-11" db="EMBL/GenBank/DDBJ databases">
        <authorList>
            <person name="Amaro Gonzalez C."/>
        </authorList>
    </citation>
    <scope>NUCLEOTIDE SEQUENCE</scope>
</reference>
<evidence type="ECO:0000313" key="1">
    <source>
        <dbReference type="EMBL" id="JAI04082.1"/>
    </source>
</evidence>
<reference evidence="1" key="2">
    <citation type="journal article" date="2015" name="Fish Shellfish Immunol.">
        <title>Early steps in the European eel (Anguilla anguilla)-Vibrio vulnificus interaction in the gills: Role of the RtxA13 toxin.</title>
        <authorList>
            <person name="Callol A."/>
            <person name="Pajuelo D."/>
            <person name="Ebbesson L."/>
            <person name="Teles M."/>
            <person name="MacKenzie S."/>
            <person name="Amaro C."/>
        </authorList>
    </citation>
    <scope>NUCLEOTIDE SEQUENCE</scope>
</reference>
<organism evidence="1">
    <name type="scientific">Anguilla anguilla</name>
    <name type="common">European freshwater eel</name>
    <name type="synonym">Muraena anguilla</name>
    <dbReference type="NCBI Taxonomy" id="7936"/>
    <lineage>
        <taxon>Eukaryota</taxon>
        <taxon>Metazoa</taxon>
        <taxon>Chordata</taxon>
        <taxon>Craniata</taxon>
        <taxon>Vertebrata</taxon>
        <taxon>Euteleostomi</taxon>
        <taxon>Actinopterygii</taxon>
        <taxon>Neopterygii</taxon>
        <taxon>Teleostei</taxon>
        <taxon>Anguilliformes</taxon>
        <taxon>Anguillidae</taxon>
        <taxon>Anguilla</taxon>
    </lineage>
</organism>
<proteinExistence type="predicted"/>
<protein>
    <submittedName>
        <fullName evidence="1">Uncharacterized protein</fullName>
    </submittedName>
</protein>